<accession>A0AAV6VF65</accession>
<evidence type="ECO:0000313" key="1">
    <source>
        <dbReference type="EMBL" id="KAG8195357.1"/>
    </source>
</evidence>
<comment type="caution">
    <text evidence="1">The sequence shown here is derived from an EMBL/GenBank/DDBJ whole genome shotgun (WGS) entry which is preliminary data.</text>
</comment>
<protein>
    <submittedName>
        <fullName evidence="1">Uncharacterized protein</fullName>
    </submittedName>
</protein>
<sequence length="75" mass="8247">MFPATALDKTSTMKLPSLFLSAMLAFAVLSCILVDQGTMLVSAHHHQNNNIMELLAAGLVVKLLQEMNHHHHGKK</sequence>
<gene>
    <name evidence="1" type="ORF">JTE90_001376</name>
</gene>
<dbReference type="EMBL" id="JAFNEN010000089">
    <property type="protein sequence ID" value="KAG8195357.1"/>
    <property type="molecule type" value="Genomic_DNA"/>
</dbReference>
<evidence type="ECO:0000313" key="2">
    <source>
        <dbReference type="Proteomes" id="UP000827092"/>
    </source>
</evidence>
<dbReference type="AlphaFoldDB" id="A0AAV6VF65"/>
<dbReference type="Proteomes" id="UP000827092">
    <property type="component" value="Unassembled WGS sequence"/>
</dbReference>
<name>A0AAV6VF65_9ARAC</name>
<reference evidence="1 2" key="1">
    <citation type="journal article" date="2022" name="Nat. Ecol. Evol.">
        <title>A masculinizing supergene underlies an exaggerated male reproductive morph in a spider.</title>
        <authorList>
            <person name="Hendrickx F."/>
            <person name="De Corte Z."/>
            <person name="Sonet G."/>
            <person name="Van Belleghem S.M."/>
            <person name="Kostlbacher S."/>
            <person name="Vangestel C."/>
        </authorList>
    </citation>
    <scope>NUCLEOTIDE SEQUENCE [LARGE SCALE GENOMIC DNA]</scope>
    <source>
        <strain evidence="1">W744_W776</strain>
    </source>
</reference>
<organism evidence="1 2">
    <name type="scientific">Oedothorax gibbosus</name>
    <dbReference type="NCBI Taxonomy" id="931172"/>
    <lineage>
        <taxon>Eukaryota</taxon>
        <taxon>Metazoa</taxon>
        <taxon>Ecdysozoa</taxon>
        <taxon>Arthropoda</taxon>
        <taxon>Chelicerata</taxon>
        <taxon>Arachnida</taxon>
        <taxon>Araneae</taxon>
        <taxon>Araneomorphae</taxon>
        <taxon>Entelegynae</taxon>
        <taxon>Araneoidea</taxon>
        <taxon>Linyphiidae</taxon>
        <taxon>Erigoninae</taxon>
        <taxon>Oedothorax</taxon>
    </lineage>
</organism>
<keyword evidence="2" id="KW-1185">Reference proteome</keyword>
<proteinExistence type="predicted"/>